<dbReference type="Proteomes" id="UP001254564">
    <property type="component" value="Unassembled WGS sequence"/>
</dbReference>
<proteinExistence type="predicted"/>
<dbReference type="SUPFAM" id="SSF53254">
    <property type="entry name" value="Phosphoglycerate mutase-like"/>
    <property type="match status" value="1"/>
</dbReference>
<dbReference type="Gene3D" id="3.40.50.1240">
    <property type="entry name" value="Phosphoglycerate mutase-like"/>
    <property type="match status" value="1"/>
</dbReference>
<dbReference type="CDD" id="cd07067">
    <property type="entry name" value="HP_PGM_like"/>
    <property type="match status" value="1"/>
</dbReference>
<protein>
    <submittedName>
        <fullName evidence="1">Histidine phosphatase family protein</fullName>
    </submittedName>
</protein>
<sequence>MRFPDAAITTIDLLRHGEPVGGRMLRGTTDHPLSEIGWQQATHAVMRQKIDGHLPYDAIITSPLLRCREFALWLGEEFDVPVQVEDDLAELYLGQWEGKTHAQVAAEEGTGKMAAFWHDPSRVSPPGGETLQAFDARLAEVWEQLLTHPPGHHILVVTHLFVCNGLLRQVLKQPLSRTLVMDLPYAAISRIRHERHALGETSLVAWIGR</sequence>
<dbReference type="Pfam" id="PF00300">
    <property type="entry name" value="His_Phos_1"/>
    <property type="match status" value="1"/>
</dbReference>
<dbReference type="InterPro" id="IPR013078">
    <property type="entry name" value="His_Pase_superF_clade-1"/>
</dbReference>
<dbReference type="PANTHER" id="PTHR48100:SF1">
    <property type="entry name" value="HISTIDINE PHOSPHATASE FAMILY PROTEIN-RELATED"/>
    <property type="match status" value="1"/>
</dbReference>
<name>A0ABU1H0K9_9GAMM</name>
<reference evidence="1 2" key="1">
    <citation type="submission" date="2023-04" db="EMBL/GenBank/DDBJ databases">
        <title>A long-awaited taxogenomic arrangement of the family Halomonadaceae.</title>
        <authorList>
            <person name="De La Haba R."/>
            <person name="Chuvochina M."/>
            <person name="Wittouck S."/>
            <person name="Arahal D.R."/>
            <person name="Sanchez-Porro C."/>
            <person name="Hugenholtz P."/>
            <person name="Ventosa A."/>
        </authorList>
    </citation>
    <scope>NUCLEOTIDE SEQUENCE [LARGE SCALE GENOMIC DNA]</scope>
    <source>
        <strain evidence="1 2">DSM 21020</strain>
    </source>
</reference>
<dbReference type="PANTHER" id="PTHR48100">
    <property type="entry name" value="BROAD-SPECIFICITY PHOSPHATASE YOR283W-RELATED"/>
    <property type="match status" value="1"/>
</dbReference>
<dbReference type="EMBL" id="JARWAN010000003">
    <property type="protein sequence ID" value="MDR5897844.1"/>
    <property type="molecule type" value="Genomic_DNA"/>
</dbReference>
<gene>
    <name evidence="1" type="ORF">QC823_02380</name>
</gene>
<dbReference type="RefSeq" id="WP_309654767.1">
    <property type="nucleotide sequence ID" value="NZ_JARWAN010000003.1"/>
</dbReference>
<organism evidence="1 2">
    <name type="scientific">Vreelandella vilamensis</name>
    <dbReference type="NCBI Taxonomy" id="531309"/>
    <lineage>
        <taxon>Bacteria</taxon>
        <taxon>Pseudomonadati</taxon>
        <taxon>Pseudomonadota</taxon>
        <taxon>Gammaproteobacteria</taxon>
        <taxon>Oceanospirillales</taxon>
        <taxon>Halomonadaceae</taxon>
        <taxon>Vreelandella</taxon>
    </lineage>
</organism>
<evidence type="ECO:0000313" key="1">
    <source>
        <dbReference type="EMBL" id="MDR5897844.1"/>
    </source>
</evidence>
<dbReference type="InterPro" id="IPR050275">
    <property type="entry name" value="PGM_Phosphatase"/>
</dbReference>
<dbReference type="InterPro" id="IPR029033">
    <property type="entry name" value="His_PPase_superfam"/>
</dbReference>
<accession>A0ABU1H0K9</accession>
<evidence type="ECO:0000313" key="2">
    <source>
        <dbReference type="Proteomes" id="UP001254564"/>
    </source>
</evidence>
<comment type="caution">
    <text evidence="1">The sequence shown here is derived from an EMBL/GenBank/DDBJ whole genome shotgun (WGS) entry which is preliminary data.</text>
</comment>
<dbReference type="PIRSF" id="PIRSF000709">
    <property type="entry name" value="6PFK_2-Ptase"/>
    <property type="match status" value="1"/>
</dbReference>
<keyword evidence="2" id="KW-1185">Reference proteome</keyword>
<dbReference type="SMART" id="SM00855">
    <property type="entry name" value="PGAM"/>
    <property type="match status" value="1"/>
</dbReference>